<dbReference type="InterPro" id="IPR002067">
    <property type="entry name" value="MCP"/>
</dbReference>
<evidence type="ECO:0000256" key="1">
    <source>
        <dbReference type="ARBA" id="ARBA00004448"/>
    </source>
</evidence>
<dbReference type="EMBL" id="VRVR01000019">
    <property type="protein sequence ID" value="KAF0852723.1"/>
    <property type="molecule type" value="Genomic_DNA"/>
</dbReference>
<comment type="subcellular location">
    <subcellularLocation>
        <location evidence="1">Mitochondrion inner membrane</location>
        <topology evidence="1">Multi-pass membrane protein</topology>
    </subcellularLocation>
</comment>
<dbReference type="AlphaFoldDB" id="A0A8K0AI70"/>
<organism evidence="12 13">
    <name type="scientific">Andalucia godoyi</name>
    <name type="common">Flagellate</name>
    <dbReference type="NCBI Taxonomy" id="505711"/>
    <lineage>
        <taxon>Eukaryota</taxon>
        <taxon>Discoba</taxon>
        <taxon>Jakobida</taxon>
        <taxon>Andalucina</taxon>
        <taxon>Andaluciidae</taxon>
        <taxon>Andalucia</taxon>
    </lineage>
</organism>
<keyword evidence="6" id="KW-0999">Mitochondrion inner membrane</keyword>
<feature type="repeat" description="Solcar" evidence="10">
    <location>
        <begin position="114"/>
        <end position="200"/>
    </location>
</feature>
<evidence type="ECO:0000256" key="4">
    <source>
        <dbReference type="ARBA" id="ARBA00022692"/>
    </source>
</evidence>
<dbReference type="InterPro" id="IPR023395">
    <property type="entry name" value="MCP_dom_sf"/>
</dbReference>
<dbReference type="Proteomes" id="UP000799049">
    <property type="component" value="Unassembled WGS sequence"/>
</dbReference>
<name>A0A8K0AI70_ANDGO</name>
<evidence type="ECO:0000256" key="3">
    <source>
        <dbReference type="ARBA" id="ARBA00022448"/>
    </source>
</evidence>
<evidence type="ECO:0000256" key="10">
    <source>
        <dbReference type="PROSITE-ProRule" id="PRU00282"/>
    </source>
</evidence>
<keyword evidence="3 11" id="KW-0813">Transport</keyword>
<dbReference type="OrthoDB" id="434783at2759"/>
<evidence type="ECO:0000256" key="2">
    <source>
        <dbReference type="ARBA" id="ARBA00006375"/>
    </source>
</evidence>
<gene>
    <name evidence="12" type="ORF">ANDGO_00712</name>
</gene>
<evidence type="ECO:0000256" key="8">
    <source>
        <dbReference type="ARBA" id="ARBA00023128"/>
    </source>
</evidence>
<sequence length="305" mass="32662">MSSSRAPAPVAAPVAAPRRTLTFAEQLFAGGVAGVTEIVCAFPLDVLKTRQQISVGKDVNMFRALGEMVKKEGFKMYRGIAAPIMIEAPKRAIKFSANAQYSPLWMSVLGVSKPTQVSSALAGVSAGLTEAVVIVPFELIKIRMQNPAYQGMYSSTTDCIRKVVAQEGLSALVVGMEATLWRHAAWNGMYFGSIFAVKARLPEARSKGAKLWWDFVAGSVAGTLGTMLNTPFDVVKSRRQNALKGGDKLKYNWTLPAVATIAQEEGIAALYKGFGAKVARLGPGGGVLLLVFNVISDFLTAPKHH</sequence>
<evidence type="ECO:0000313" key="13">
    <source>
        <dbReference type="Proteomes" id="UP000799049"/>
    </source>
</evidence>
<accession>A0A8K0AI70</accession>
<feature type="repeat" description="Solcar" evidence="10">
    <location>
        <begin position="21"/>
        <end position="104"/>
    </location>
</feature>
<keyword evidence="8" id="KW-0496">Mitochondrion</keyword>
<dbReference type="GO" id="GO:0055085">
    <property type="term" value="P:transmembrane transport"/>
    <property type="evidence" value="ECO:0007669"/>
    <property type="project" value="InterPro"/>
</dbReference>
<dbReference type="PANTHER" id="PTHR46356">
    <property type="entry name" value="MITOCHONDRIAL 2-OXODICARBOXYLATE CARRIER"/>
    <property type="match status" value="1"/>
</dbReference>
<keyword evidence="7" id="KW-1133">Transmembrane helix</keyword>
<keyword evidence="13" id="KW-1185">Reference proteome</keyword>
<dbReference type="GO" id="GO:0005743">
    <property type="term" value="C:mitochondrial inner membrane"/>
    <property type="evidence" value="ECO:0007669"/>
    <property type="project" value="UniProtKB-SubCell"/>
</dbReference>
<protein>
    <submittedName>
        <fullName evidence="12">Mitochondrial solute carrier family 25 (Mitochondrial 2-oxodicarboxylate transporter) member 21</fullName>
    </submittedName>
</protein>
<dbReference type="PANTHER" id="PTHR46356:SF1">
    <property type="entry name" value="MITOCHONDRIAL 2-OXODICARBOXYLATE CARRIER"/>
    <property type="match status" value="1"/>
</dbReference>
<dbReference type="Pfam" id="PF00153">
    <property type="entry name" value="Mito_carr"/>
    <property type="match status" value="3"/>
</dbReference>
<dbReference type="PRINTS" id="PR00926">
    <property type="entry name" value="MITOCARRIER"/>
</dbReference>
<comment type="caution">
    <text evidence="12">The sequence shown here is derived from an EMBL/GenBank/DDBJ whole genome shotgun (WGS) entry which is preliminary data.</text>
</comment>
<keyword evidence="9 10" id="KW-0472">Membrane</keyword>
<evidence type="ECO:0000313" key="12">
    <source>
        <dbReference type="EMBL" id="KAF0852723.1"/>
    </source>
</evidence>
<reference evidence="12" key="1">
    <citation type="submission" date="2019-09" db="EMBL/GenBank/DDBJ databases">
        <title>The Mitochondrial Proteome of the Jakobid, Andalucia godoyi, a Protist With the Most Gene-Rich and Bacteria-Like Mitochondrial Genome.</title>
        <authorList>
            <person name="Gray M.W."/>
            <person name="Burger G."/>
            <person name="Derelle R."/>
            <person name="Klimes V."/>
            <person name="Leger M."/>
            <person name="Sarrasin M."/>
            <person name="Vlcek C."/>
            <person name="Roger A.J."/>
            <person name="Elias M."/>
            <person name="Lang B.F."/>
        </authorList>
    </citation>
    <scope>NUCLEOTIDE SEQUENCE</scope>
    <source>
        <strain evidence="12">And28</strain>
    </source>
</reference>
<evidence type="ECO:0000256" key="5">
    <source>
        <dbReference type="ARBA" id="ARBA00022737"/>
    </source>
</evidence>
<keyword evidence="4 10" id="KW-0812">Transmembrane</keyword>
<evidence type="ECO:0000256" key="11">
    <source>
        <dbReference type="RuleBase" id="RU000488"/>
    </source>
</evidence>
<dbReference type="PROSITE" id="PS50920">
    <property type="entry name" value="SOLCAR"/>
    <property type="match status" value="3"/>
</dbReference>
<dbReference type="InterPro" id="IPR018108">
    <property type="entry name" value="MCP_transmembrane"/>
</dbReference>
<dbReference type="InterPro" id="IPR051752">
    <property type="entry name" value="Mito_2-oxodicarb_carrier"/>
</dbReference>
<comment type="similarity">
    <text evidence="2 11">Belongs to the mitochondrial carrier (TC 2.A.29) family.</text>
</comment>
<evidence type="ECO:0000256" key="6">
    <source>
        <dbReference type="ARBA" id="ARBA00022792"/>
    </source>
</evidence>
<dbReference type="Gene3D" id="1.50.40.10">
    <property type="entry name" value="Mitochondrial carrier domain"/>
    <property type="match status" value="1"/>
</dbReference>
<evidence type="ECO:0000256" key="7">
    <source>
        <dbReference type="ARBA" id="ARBA00022989"/>
    </source>
</evidence>
<evidence type="ECO:0000256" key="9">
    <source>
        <dbReference type="ARBA" id="ARBA00023136"/>
    </source>
</evidence>
<feature type="repeat" description="Solcar" evidence="10">
    <location>
        <begin position="209"/>
        <end position="298"/>
    </location>
</feature>
<dbReference type="SUPFAM" id="SSF103506">
    <property type="entry name" value="Mitochondrial carrier"/>
    <property type="match status" value="1"/>
</dbReference>
<keyword evidence="5" id="KW-0677">Repeat</keyword>
<proteinExistence type="inferred from homology"/>